<dbReference type="HOGENOM" id="CLU_227005_0_0_7"/>
<dbReference type="InterPro" id="IPR040853">
    <property type="entry name" value="RapA2_cadherin-like"/>
</dbReference>
<dbReference type="Pfam" id="PF17963">
    <property type="entry name" value="Big_9"/>
    <property type="match status" value="2"/>
</dbReference>
<dbReference type="PANTHER" id="PTHR14139">
    <property type="entry name" value="CALSYNTENIN"/>
    <property type="match status" value="1"/>
</dbReference>
<dbReference type="SMART" id="SM00112">
    <property type="entry name" value="CA"/>
    <property type="match status" value="3"/>
</dbReference>
<dbReference type="eggNOG" id="COG2911">
    <property type="taxonomic scope" value="Bacteria"/>
</dbReference>
<dbReference type="SUPFAM" id="SSF49313">
    <property type="entry name" value="Cadherin-like"/>
    <property type="match status" value="2"/>
</dbReference>
<dbReference type="InterPro" id="IPR011049">
    <property type="entry name" value="Serralysin-like_metalloprot_C"/>
</dbReference>
<reference evidence="4" key="1">
    <citation type="submission" date="2010-12" db="EMBL/GenBank/DDBJ databases">
        <title>Complete sequence of Desulfovibrio aespoeensis Aspo-2.</title>
        <authorList>
            <consortium name="US DOE Joint Genome Institute"/>
            <person name="Lucas S."/>
            <person name="Copeland A."/>
            <person name="Lapidus A."/>
            <person name="Cheng J.-F."/>
            <person name="Goodwin L."/>
            <person name="Pitluck S."/>
            <person name="Chertkov O."/>
            <person name="Misra M."/>
            <person name="Detter J.C."/>
            <person name="Han C."/>
            <person name="Tapia R."/>
            <person name="Land M."/>
            <person name="Hauser L."/>
            <person name="Kyrpides N."/>
            <person name="Ivanova N."/>
            <person name="Ovchinnikova G."/>
            <person name="Pedersen K."/>
            <person name="Jagevall S."/>
            <person name="Hazen T."/>
            <person name="Woyke T."/>
        </authorList>
    </citation>
    <scope>NUCLEOTIDE SEQUENCE [LARGE SCALE GENOMIC DNA]</scope>
    <source>
        <strain evidence="4">ATCC 700646 / DSM 10631 / Aspo-2</strain>
    </source>
</reference>
<gene>
    <name evidence="3" type="ordered locus">Daes_0903</name>
</gene>
<dbReference type="InterPro" id="IPR002126">
    <property type="entry name" value="Cadherin-like_dom"/>
</dbReference>
<dbReference type="GO" id="GO:0005509">
    <property type="term" value="F:calcium ion binding"/>
    <property type="evidence" value="ECO:0007669"/>
    <property type="project" value="InterPro"/>
</dbReference>
<dbReference type="InterPro" id="IPR015919">
    <property type="entry name" value="Cadherin-like_sf"/>
</dbReference>
<dbReference type="Pfam" id="PF00353">
    <property type="entry name" value="HemolysinCabind"/>
    <property type="match status" value="4"/>
</dbReference>
<feature type="domain" description="Cadherin" evidence="2">
    <location>
        <begin position="1979"/>
        <end position="2085"/>
    </location>
</feature>
<dbReference type="InterPro" id="IPR041690">
    <property type="entry name" value="Cadherin_5"/>
</dbReference>
<feature type="compositionally biased region" description="Polar residues" evidence="1">
    <location>
        <begin position="137"/>
        <end position="179"/>
    </location>
</feature>
<dbReference type="Gene3D" id="2.60.40.2810">
    <property type="match status" value="2"/>
</dbReference>
<sequence length="3450" mass="351555">MAENETTQPQTRLSLSLPGSGNTKIYKVTSDMLVAFDFDVTQAVFSGNGNHLVISVEGQGSIVIEDYLLMAEQDALPMFELLGGELIPGGVYLFAFSAAEDQNELETAADGSSGSSGAGAYSDDAGTLFRGIDSLPGQGSPSRNGRNSDGGESSPNNNPSDTSGATSNPPTINGTLSITTDEDVPTLITASQILALASDPDPYASLSVTGLTVAGGTLTQIAAGTWLFTPDQDYNGSLNMAFTISDGLYTVSGQGVITVNAVNDAPVAEGDTNAVVQDAVITGSVADNDTDVDNTAEELSYALSDPANAPTGLTFNADGSYTFDAASYNYLTEGETRVLEIGYTVSDGDLTDTATLTITVTGTNDAASISVGTGDAASGGVTEDDAATLTVSGTLSISDADAGEAAFDTSVDNTGKLGALTISADGQWTYAIDNTLAQVQSLAAGQTLTETFTVTSADGTASQDIVITVTGTNDAASISVGAGDAASGGVTEDDAATLTVSGTLSISDADAGEAAFDTSVDNTGKLGTLTISADGQWTYAIDNTLTQVQSLAAGQTLTETFTVTSTDGTASQDIVITVTGTNEQPVAVADTGAINEGRGSISGRLLTNDYDVDGGTLTLTAVNGDEANVGTSVAGQFGTLTVAANGRYTYSLDNSLAEVQQLGVGDSATETFTYTISDGQGGFDTASLTITVNGTNDRPVAVADTASVFEDGAAATGNVLDNDYDIDASDTLSVAAVGGSADNVGSDLAGKYGTLTLQADGSYTYAVNNDNLTVQKLGVGQSTTDRFTYTVTDDNGATRSATLTVTINGTNDAPVATADVRAINEGASRVTGNVKSNDTDIDGDALTVTEVNGEEGNVGSEIAGQYGTLTLNANGRYTYSLDNSLAEVQQLGVGDSATETFTYTISDGQGGFDTASLTITVNGTNDRPVAVADAASVFEDGAAATGNVLDNDYDIDASDTLSVAAVGGSADNVGSDLAGKYGTLTLQADGSYTYAVNNDNLTVQKLGVGQSTTDRFTYTVTDDNGATRSATLTVTINGTNDAPVATADVRAINEGASRVTGNVKSNDTDIDGDTLTVTEVNGEEGNVGSEIAGQYGTLTLNANGRYTYSLDNSLAEVQQLGVGDSATETFTYTISDGQGGFDTASLTITVNGTNDRPVAVADTASVFEDGAAATGNVLDNDYDIDASDTLSVAAVGGSADNVGSDLAGKYGTLTLQADGSYTYAVNNDNLTVQKLGVGQSTTDRFTYTVTDDNGATRSATLTVTINGTNDAPVATADVRAINEGASRVTGNVKSNDTDIDGDALTVTEVNGEEGNVGSEIAGNYGTLTLNANGRYTYSLDNSLAEVQQLGVGDSATETFTYTISDGQGGFDTTTLTITINGTNDRPVAVADTASVFEDGPAATGNVLDNDYDIDASDTLSVAAVGGSADNVGSDLAGKYGTLTLQADGSYTYAVNNDNQTVQKLGVGQSTTDRFTYTVTDDNGATRSATLTVTINGTNDAPVATADVRAINEGASRVTGNVKSNDTDIDGDTLTVSAVNGEEGNVGSEIAGQFGTLTLNANGRYTYSLDNSLAEVQQLGVGDSATETFTYTISDGQGGFDTASLTITVNGTNDRPVAVGETGLVTDEDTPLVIDVLANDSDVDANDTLTILGTPTALHGTVTVNADGTITYTPNANYNGADTITYTITDSQGGTASATAKLYVNAINDAPDVQNETGLATDEDTPLVIDVLANDSDVEGDTLSILGTPTAENGTVTVNADGTITYTPNANYNGTDTVTYTVSDGQGGTATGTAAITVNAVNDAPELSFTGADQTTNLIINGSFENVAGGYDIETGGWADGRAPEGWTKVAGDRWEVMDGDRFGIIGASDGENVIDTGVGSRAALVISQQINNLEPGQYVIELDLFDRGSNLGEADSGAIDILWNGEIVGSFNPGDDAWETGRVIITVAEAGSGTLTLASHNADGYGNVIDNVRMFAMTEAADGAVTVVENAAEGAYVASAIGTDIETTAENLTFSLSDSDGFAGQSALFVIDPATGVITLAQGTTLDYESGQSYTINVTVSDGDGGVTTKPLTINVADVNEAPVAANVDLGQIFEDGVGGAGAITMTSAELIGSAYDPEGGTLTVENLTLAQGEGSLTANPDGTWTFTPAQDWNGEVSFSYELSDGVNTTPQTAALMVLPTNDAPVIDFAMSAPDTGTNLIVNGSFENVAGGYDIETGGWADGRAPEGWTKVAGDRWEVMDGDRFGIIGASDGENVIDTGVGSRAALVISQQINNLEPGQYVIELDLFDRGSNLGEADSGTVDVLWNGEIVASFNPGDDAWETGRVIITVAEAGSGTLTLASHNADGYGNVIDNVRMYAVTEATGATVTVNEDATGGTIVASVVGTDIDSMGLTYSLADPGNTSPFTIDAQTGVVTLKNGASLDYETTAAYEVEVTVSDGFASTTKTLTINVGDVNEAPTGQDIDLGSIHEDGVGGDGSITFTAAQLLAGATDPDGDALSIANLTLTQGQGTLADNGDQTWTFTPDADFNGDVAFGYEITDGALSSPQTASLTVIDTNEAPVAGNDVFGGVTVTEGVTIDLTTPDSGVNVSQIQAQWAAQGVTVRALTGDGMDAGSWSDSSLGTKNVSFTTGGTHYAYSGLGVSAPGNIDGGEVDLLDGSQTTATELLAVSFDKPMQSVTLEISALFDGVNGNAYDIGHIEVARVAAYDASGALLGYVDVQGTPNGLATVTLDVTALGYGLPIASVAVMPLANSAGNSGNNSDFLLRSVSGESMDVVTGLFSEDETITLDASALLANDTDQDGDPLTITSVGDATHGTVSMVGGQIVFQPEANYNGQATFTYTVSDGNGGFDTATVALNITAVNDAPTVGLETTTFVGGEDAVSVVGDIAITDVDSATMSKAVITLTNAMEGDELNTDGVSGLFVDTEVTADGQIIVTLSGSATAAEYESAIKAITFSTTSDADTARTVTVQVTDAEGNQAQTSNMATTTIDVDIPTDAPIVDYNVTGQEVIFQSESAGYSNMLGIYTVDENNNPSDPEIILFNSKSALPQEVLKAFSEDASIRFFLIPNGANQGLDTSATLHFVMSNGQWALALASADTTTRIVDVKFDDAQFNPNGEEATFKYSWGGQPGMTLSDYQSVTVSIDDQTSNVDDDDFNDLSVKLAFTNDGVFQGGSGDDLAYGGLGSDTLHGGAGNDTLYGGDANDILYGGSGNDSLDGGNADDMISGGSGNDTLLGGNGNDVLVGGAGNDSMDGGTGNDTLLGGDGNDTLLGDHGDDLLSGGAGDDSLDGGTGHDTLFGGDGNDTLVGDHGNDLLVGGAGDDLIYGGTGNDMVIAGTGYDQVELGSGNDTIFIDQSVLADGGGEMIVSDFNVRQDVLELGDGLSIDNIIMSSTQDYTQLVITNGDQDIVVKLLGVTPSDFTNHNPIVNTDTTADSLIQMLVEADNKSDF</sequence>
<dbReference type="eggNOG" id="COG2931">
    <property type="taxonomic scope" value="Bacteria"/>
</dbReference>
<dbReference type="RefSeq" id="WP_013513851.1">
    <property type="nucleotide sequence ID" value="NC_014844.1"/>
</dbReference>
<accession>E6VRY7</accession>
<evidence type="ECO:0000256" key="1">
    <source>
        <dbReference type="SAM" id="MobiDB-lite"/>
    </source>
</evidence>
<dbReference type="Gene3D" id="2.60.40.60">
    <property type="entry name" value="Cadherins"/>
    <property type="match status" value="2"/>
</dbReference>
<dbReference type="Pfam" id="PF17892">
    <property type="entry name" value="Cadherin_5"/>
    <property type="match status" value="5"/>
</dbReference>
<dbReference type="Pfam" id="PF17803">
    <property type="entry name" value="Cadherin_4"/>
    <property type="match status" value="10"/>
</dbReference>
<name>E6VRY7_PSEA9</name>
<dbReference type="InterPro" id="IPR013783">
    <property type="entry name" value="Ig-like_fold"/>
</dbReference>
<feature type="region of interest" description="Disordered" evidence="1">
    <location>
        <begin position="3246"/>
        <end position="3297"/>
    </location>
</feature>
<dbReference type="KEGG" id="das:Daes_0903"/>
<proteinExistence type="predicted"/>
<dbReference type="Gene3D" id="2.60.40.10">
    <property type="entry name" value="Immunoglobulins"/>
    <property type="match status" value="11"/>
</dbReference>
<dbReference type="Gene3D" id="2.60.40.3440">
    <property type="match status" value="3"/>
</dbReference>
<dbReference type="PROSITE" id="PS50268">
    <property type="entry name" value="CADHERIN_2"/>
    <property type="match status" value="2"/>
</dbReference>
<feature type="region of interest" description="Disordered" evidence="1">
    <location>
        <begin position="131"/>
        <end position="179"/>
    </location>
</feature>
<evidence type="ECO:0000259" key="2">
    <source>
        <dbReference type="PROSITE" id="PS50268"/>
    </source>
</evidence>
<dbReference type="OrthoDB" id="5454111at2"/>
<feature type="domain" description="Cadherin" evidence="2">
    <location>
        <begin position="2362"/>
        <end position="2461"/>
    </location>
</feature>
<dbReference type="PROSITE" id="PS00330">
    <property type="entry name" value="HEMOLYSIN_CALCIUM"/>
    <property type="match status" value="3"/>
</dbReference>
<dbReference type="GO" id="GO:0007156">
    <property type="term" value="P:homophilic cell adhesion via plasma membrane adhesion molecules"/>
    <property type="evidence" value="ECO:0007669"/>
    <property type="project" value="InterPro"/>
</dbReference>
<dbReference type="NCBIfam" id="NF012211">
    <property type="entry name" value="tand_rpt_95"/>
    <property type="match status" value="11"/>
</dbReference>
<evidence type="ECO:0000313" key="4">
    <source>
        <dbReference type="Proteomes" id="UP000002191"/>
    </source>
</evidence>
<reference evidence="3 4" key="2">
    <citation type="journal article" date="2014" name="Genome Announc.">
        <title>Complete Genome Sequence of the Subsurface, Mesophilic Sulfate-Reducing Bacterium Desulfovibrio aespoeensis Aspo-2.</title>
        <authorList>
            <person name="Pedersen K."/>
            <person name="Bengtsson A."/>
            <person name="Edlund J."/>
            <person name="Rabe L."/>
            <person name="Hazen T."/>
            <person name="Chakraborty R."/>
            <person name="Goodwin L."/>
            <person name="Shapiro N."/>
        </authorList>
    </citation>
    <scope>NUCLEOTIDE SEQUENCE [LARGE SCALE GENOMIC DNA]</scope>
    <source>
        <strain evidence="4">ATCC 700646 / DSM 10631 / Aspo-2</strain>
    </source>
</reference>
<dbReference type="PRINTS" id="PR00313">
    <property type="entry name" value="CABNDNGRPT"/>
</dbReference>
<dbReference type="NCBIfam" id="TIGR01965">
    <property type="entry name" value="VCBS_repeat"/>
    <property type="match status" value="12"/>
</dbReference>
<feature type="compositionally biased region" description="Low complexity" evidence="1">
    <location>
        <begin position="3259"/>
        <end position="3271"/>
    </location>
</feature>
<evidence type="ECO:0000313" key="3">
    <source>
        <dbReference type="EMBL" id="ADU61920.1"/>
    </source>
</evidence>
<dbReference type="InterPro" id="IPR018511">
    <property type="entry name" value="Hemolysin-typ_Ca-bd_CS"/>
</dbReference>
<dbReference type="CDD" id="cd11304">
    <property type="entry name" value="Cadherin_repeat"/>
    <property type="match status" value="2"/>
</dbReference>
<dbReference type="Proteomes" id="UP000002191">
    <property type="component" value="Chromosome"/>
</dbReference>
<dbReference type="InterPro" id="IPR001343">
    <property type="entry name" value="Hemolysn_Ca-bd"/>
</dbReference>
<dbReference type="SUPFAM" id="SSF51120">
    <property type="entry name" value="beta-Roll"/>
    <property type="match status" value="2"/>
</dbReference>
<keyword evidence="4" id="KW-1185">Reference proteome</keyword>
<dbReference type="GO" id="GO:0016020">
    <property type="term" value="C:membrane"/>
    <property type="evidence" value="ECO:0007669"/>
    <property type="project" value="InterPro"/>
</dbReference>
<dbReference type="STRING" id="643562.Daes_0903"/>
<protein>
    <submittedName>
        <fullName evidence="3">Outer membrane adhesin like protein</fullName>
    </submittedName>
</protein>
<dbReference type="PANTHER" id="PTHR14139:SF2">
    <property type="entry name" value="CALSYNTENIN-1"/>
    <property type="match status" value="1"/>
</dbReference>
<organism evidence="3 4">
    <name type="scientific">Pseudodesulfovibrio aespoeensis (strain ATCC 700646 / DSM 10631 / Aspo-2)</name>
    <name type="common">Desulfovibrio aespoeensis</name>
    <dbReference type="NCBI Taxonomy" id="643562"/>
    <lineage>
        <taxon>Bacteria</taxon>
        <taxon>Pseudomonadati</taxon>
        <taxon>Thermodesulfobacteriota</taxon>
        <taxon>Desulfovibrionia</taxon>
        <taxon>Desulfovibrionales</taxon>
        <taxon>Desulfovibrionaceae</taxon>
    </lineage>
</organism>
<dbReference type="InterPro" id="IPR010221">
    <property type="entry name" value="VCBS_dom"/>
</dbReference>
<dbReference type="Pfam" id="PF00028">
    <property type="entry name" value="Cadherin"/>
    <property type="match status" value="2"/>
</dbReference>
<dbReference type="EMBL" id="CP002431">
    <property type="protein sequence ID" value="ADU61920.1"/>
    <property type="molecule type" value="Genomic_DNA"/>
</dbReference>
<dbReference type="Gene3D" id="2.150.10.10">
    <property type="entry name" value="Serralysin-like metalloprotease, C-terminal"/>
    <property type="match status" value="4"/>
</dbReference>